<evidence type="ECO:0000256" key="1">
    <source>
        <dbReference type="ARBA" id="ARBA00004123"/>
    </source>
</evidence>
<name>A0A5N6KS96_9ROSI</name>
<sequence length="254" mass="28569">MSRVFLCADCTLASPIVFEIPTFLFRNAITFLALLSPTAQDQLLVARQIYADAKLSKRCAARYEKETTNNRVAIHVTAPAPQIFPRSRTKSSTTGTRSFVSHQIQMATFTEAADAQLFDETFTVTGLNNQKYDRVGRITGTSTANEDTEMTLDVNTELYPIAVGETIQLVLASTLSLDGTKEAKGWRDLQRSHERTLADDFDYVCRGKIYRFEEGNGENLKVYVSFGGLLLYLEGPFKKLTSLRIEYVYMLIKK</sequence>
<dbReference type="Proteomes" id="UP000327013">
    <property type="component" value="Unassembled WGS sequence"/>
</dbReference>
<evidence type="ECO:0000256" key="2">
    <source>
        <dbReference type="ARBA" id="ARBA00008912"/>
    </source>
</evidence>
<dbReference type="FunFam" id="2.40.50.140:FF:000191">
    <property type="entry name" value="DNA-directed RNA polymerases I, II, and III subunit RPABC3"/>
    <property type="match status" value="1"/>
</dbReference>
<reference evidence="4 5" key="1">
    <citation type="submission" date="2019-06" db="EMBL/GenBank/DDBJ databases">
        <title>A chromosomal-level reference genome of Carpinus fangiana (Coryloideae, Betulaceae).</title>
        <authorList>
            <person name="Yang X."/>
            <person name="Wang Z."/>
            <person name="Zhang L."/>
            <person name="Hao G."/>
            <person name="Liu J."/>
            <person name="Yang Y."/>
        </authorList>
    </citation>
    <scope>NUCLEOTIDE SEQUENCE [LARGE SCALE GENOMIC DNA]</scope>
    <source>
        <strain evidence="4">Cfa_2016G</strain>
        <tissue evidence="4">Leaf</tissue>
    </source>
</reference>
<comment type="subcellular location">
    <subcellularLocation>
        <location evidence="1">Nucleus</location>
    </subcellularLocation>
</comment>
<protein>
    <recommendedName>
        <fullName evidence="6">DNA-directed RNA polymerases I, II, and III subunit RPABC3</fullName>
    </recommendedName>
</protein>
<dbReference type="SUPFAM" id="SSF50249">
    <property type="entry name" value="Nucleic acid-binding proteins"/>
    <property type="match status" value="1"/>
</dbReference>
<dbReference type="GO" id="GO:0003899">
    <property type="term" value="F:DNA-directed RNA polymerase activity"/>
    <property type="evidence" value="ECO:0007669"/>
    <property type="project" value="InterPro"/>
</dbReference>
<comment type="similarity">
    <text evidence="2">Belongs to the eukaryotic RPB8 RNA polymerase subunit family.</text>
</comment>
<dbReference type="GO" id="GO:0005665">
    <property type="term" value="C:RNA polymerase II, core complex"/>
    <property type="evidence" value="ECO:0007669"/>
    <property type="project" value="TreeGrafter"/>
</dbReference>
<dbReference type="PANTHER" id="PTHR10917">
    <property type="entry name" value="DNA-DIRECTED RNA POLYMERASES I, II, AND III SUBUNIT RPABC3"/>
    <property type="match status" value="1"/>
</dbReference>
<keyword evidence="5" id="KW-1185">Reference proteome</keyword>
<dbReference type="SMART" id="SM00658">
    <property type="entry name" value="RPOL8c"/>
    <property type="match status" value="1"/>
</dbReference>
<evidence type="ECO:0000313" key="4">
    <source>
        <dbReference type="EMBL" id="KAB8342720.1"/>
    </source>
</evidence>
<dbReference type="Pfam" id="PF03870">
    <property type="entry name" value="RNA_pol_Rpb8"/>
    <property type="match status" value="1"/>
</dbReference>
<dbReference type="GO" id="GO:0005666">
    <property type="term" value="C:RNA polymerase III complex"/>
    <property type="evidence" value="ECO:0007669"/>
    <property type="project" value="TreeGrafter"/>
</dbReference>
<gene>
    <name evidence="4" type="ORF">FH972_022319</name>
</gene>
<evidence type="ECO:0000256" key="3">
    <source>
        <dbReference type="ARBA" id="ARBA00023242"/>
    </source>
</evidence>
<dbReference type="InterPro" id="IPR005570">
    <property type="entry name" value="RPABC3"/>
</dbReference>
<comment type="caution">
    <text evidence="4">The sequence shown here is derived from an EMBL/GenBank/DDBJ whole genome shotgun (WGS) entry which is preliminary data.</text>
</comment>
<dbReference type="InterPro" id="IPR012340">
    <property type="entry name" value="NA-bd_OB-fold"/>
</dbReference>
<dbReference type="AlphaFoldDB" id="A0A5N6KS96"/>
<accession>A0A5N6KS96</accession>
<proteinExistence type="inferred from homology"/>
<dbReference type="PANTHER" id="PTHR10917:SF0">
    <property type="entry name" value="DNA-DIRECTED RNA POLYMERASES I, II, AND III SUBUNIT RPABC3"/>
    <property type="match status" value="1"/>
</dbReference>
<dbReference type="GO" id="GO:0006351">
    <property type="term" value="P:DNA-templated transcription"/>
    <property type="evidence" value="ECO:0007669"/>
    <property type="project" value="InterPro"/>
</dbReference>
<evidence type="ECO:0000313" key="5">
    <source>
        <dbReference type="Proteomes" id="UP000327013"/>
    </source>
</evidence>
<evidence type="ECO:0008006" key="6">
    <source>
        <dbReference type="Google" id="ProtNLM"/>
    </source>
</evidence>
<dbReference type="GO" id="GO:0005736">
    <property type="term" value="C:RNA polymerase I complex"/>
    <property type="evidence" value="ECO:0007669"/>
    <property type="project" value="TreeGrafter"/>
</dbReference>
<dbReference type="EMBL" id="VIBQ01000012">
    <property type="protein sequence ID" value="KAB8342720.1"/>
    <property type="molecule type" value="Genomic_DNA"/>
</dbReference>
<keyword evidence="3" id="KW-0539">Nucleus</keyword>
<organism evidence="4 5">
    <name type="scientific">Carpinus fangiana</name>
    <dbReference type="NCBI Taxonomy" id="176857"/>
    <lineage>
        <taxon>Eukaryota</taxon>
        <taxon>Viridiplantae</taxon>
        <taxon>Streptophyta</taxon>
        <taxon>Embryophyta</taxon>
        <taxon>Tracheophyta</taxon>
        <taxon>Spermatophyta</taxon>
        <taxon>Magnoliopsida</taxon>
        <taxon>eudicotyledons</taxon>
        <taxon>Gunneridae</taxon>
        <taxon>Pentapetalae</taxon>
        <taxon>rosids</taxon>
        <taxon>fabids</taxon>
        <taxon>Fagales</taxon>
        <taxon>Betulaceae</taxon>
        <taxon>Carpinus</taxon>
    </lineage>
</organism>
<dbReference type="Gene3D" id="2.40.50.140">
    <property type="entry name" value="Nucleic acid-binding proteins"/>
    <property type="match status" value="1"/>
</dbReference>